<dbReference type="GeneID" id="57473435"/>
<dbReference type="GO" id="GO:0043107">
    <property type="term" value="P:type IV pilus-dependent motility"/>
    <property type="evidence" value="ECO:0007669"/>
    <property type="project" value="TreeGrafter"/>
</dbReference>
<keyword evidence="1" id="KW-0175">Coiled coil</keyword>
<protein>
    <submittedName>
        <fullName evidence="3">Type IV pilus biogenesis protein PilN</fullName>
    </submittedName>
</protein>
<keyword evidence="2" id="KW-0472">Membrane</keyword>
<evidence type="ECO:0000256" key="2">
    <source>
        <dbReference type="SAM" id="Phobius"/>
    </source>
</evidence>
<feature type="coiled-coil region" evidence="1">
    <location>
        <begin position="64"/>
        <end position="91"/>
    </location>
</feature>
<dbReference type="PANTHER" id="PTHR40278">
    <property type="entry name" value="DNA UTILIZATION PROTEIN HOFN"/>
    <property type="match status" value="1"/>
</dbReference>
<dbReference type="HOGENOM" id="CLU_081304_1_2_6"/>
<organism evidence="3 4">
    <name type="scientific">Pseudomonas protegens (strain DSM 19095 / LMG 27888 / CFBP 6595 / CHA0)</name>
    <dbReference type="NCBI Taxonomy" id="1124983"/>
    <lineage>
        <taxon>Bacteria</taxon>
        <taxon>Pseudomonadati</taxon>
        <taxon>Pseudomonadota</taxon>
        <taxon>Gammaproteobacteria</taxon>
        <taxon>Pseudomonadales</taxon>
        <taxon>Pseudomonadaceae</taxon>
        <taxon>Pseudomonas</taxon>
    </lineage>
</organism>
<name>A0A2C9EF21_PSEPH</name>
<reference evidence="4" key="1">
    <citation type="journal article" date="2014" name="Genome Announc.">
        <title>Full-genome sequence of the plant growth-promoting bacterium Pseudomonas protegens CHA0.</title>
        <authorList>
            <person name="Jousset A."/>
            <person name="Schuldes J."/>
            <person name="Keel C."/>
            <person name="Maurhofer M."/>
            <person name="Daniel R."/>
            <person name="Scheu S."/>
            <person name="Thuermer A."/>
        </authorList>
    </citation>
    <scope>NUCLEOTIDE SEQUENCE [LARGE SCALE GENOMIC DNA]</scope>
    <source>
        <strain evidence="4">DSM 19095 / LMG 27888 / CFBP 6595 / CHA0</strain>
    </source>
</reference>
<feature type="transmembrane region" description="Helical" evidence="2">
    <location>
        <begin position="21"/>
        <end position="43"/>
    </location>
</feature>
<dbReference type="GO" id="GO:0043683">
    <property type="term" value="P:type IV pilus assembly"/>
    <property type="evidence" value="ECO:0007669"/>
    <property type="project" value="TreeGrafter"/>
</dbReference>
<dbReference type="eggNOG" id="COG3166">
    <property type="taxonomic scope" value="Bacteria"/>
</dbReference>
<evidence type="ECO:0000256" key="1">
    <source>
        <dbReference type="SAM" id="Coils"/>
    </source>
</evidence>
<dbReference type="RefSeq" id="WP_015633864.1">
    <property type="nucleotide sequence ID" value="NC_021237.1"/>
</dbReference>
<keyword evidence="2" id="KW-0812">Transmembrane</keyword>
<dbReference type="InterPro" id="IPR007813">
    <property type="entry name" value="PilN"/>
</dbReference>
<dbReference type="InterPro" id="IPR052534">
    <property type="entry name" value="Extracell_DNA_Util/SecSys_Comp"/>
</dbReference>
<dbReference type="Proteomes" id="UP000013940">
    <property type="component" value="Chromosome"/>
</dbReference>
<dbReference type="KEGG" id="pprc:PFLCHA0_c04530"/>
<sequence length="188" mass="20996">MARINLLPWREASRELRRRRFLQMLAMMVVLGGGVILLADAYISRVIERQHLRNQYLGQATARLDEQIASIQGLKAQRQQLLERMGIIEELQGNRSNSVRIFQQLARSLPDGVYFTEVDLQGQNLGISGAAESNNRVSDLMRNLQAAEGFAAPSLTEVKNAVDAQQGLNNLFRLNVGQTPGPTGELRQ</sequence>
<dbReference type="AlphaFoldDB" id="A0A2C9EF21"/>
<dbReference type="PANTHER" id="PTHR40278:SF2">
    <property type="entry name" value="TYPE IV PILUS INNER MEMBRANE COMPONENT PILN"/>
    <property type="match status" value="1"/>
</dbReference>
<keyword evidence="2" id="KW-1133">Transmembrane helix</keyword>
<dbReference type="Pfam" id="PF05137">
    <property type="entry name" value="PilN"/>
    <property type="match status" value="1"/>
</dbReference>
<proteinExistence type="predicted"/>
<evidence type="ECO:0000313" key="3">
    <source>
        <dbReference type="EMBL" id="AGL82252.1"/>
    </source>
</evidence>
<dbReference type="EMBL" id="CP003190">
    <property type="protein sequence ID" value="AGL82252.1"/>
    <property type="molecule type" value="Genomic_DNA"/>
</dbReference>
<evidence type="ECO:0000313" key="4">
    <source>
        <dbReference type="Proteomes" id="UP000013940"/>
    </source>
</evidence>
<gene>
    <name evidence="3" type="primary">pilN</name>
    <name evidence="3" type="ORF">PFLCHA0_c04530</name>
</gene>
<accession>A0A2C9EF21</accession>